<evidence type="ECO:0000313" key="2">
    <source>
        <dbReference type="EMBL" id="MFC4297326.1"/>
    </source>
</evidence>
<dbReference type="RefSeq" id="WP_376811876.1">
    <property type="nucleotide sequence ID" value="NZ_JBHSDY010000002.1"/>
</dbReference>
<accession>A0ABV8RY55</accession>
<dbReference type="Proteomes" id="UP001595756">
    <property type="component" value="Unassembled WGS sequence"/>
</dbReference>
<gene>
    <name evidence="2" type="ORF">ACFO0J_04635</name>
</gene>
<organism evidence="2 3">
    <name type="scientific">Castellaniella hirudinis</name>
    <dbReference type="NCBI Taxonomy" id="1144617"/>
    <lineage>
        <taxon>Bacteria</taxon>
        <taxon>Pseudomonadati</taxon>
        <taxon>Pseudomonadota</taxon>
        <taxon>Betaproteobacteria</taxon>
        <taxon>Burkholderiales</taxon>
        <taxon>Alcaligenaceae</taxon>
        <taxon>Castellaniella</taxon>
    </lineage>
</organism>
<reference evidence="3" key="1">
    <citation type="journal article" date="2019" name="Int. J. Syst. Evol. Microbiol.">
        <title>The Global Catalogue of Microorganisms (GCM) 10K type strain sequencing project: providing services to taxonomists for standard genome sequencing and annotation.</title>
        <authorList>
            <consortium name="The Broad Institute Genomics Platform"/>
            <consortium name="The Broad Institute Genome Sequencing Center for Infectious Disease"/>
            <person name="Wu L."/>
            <person name="Ma J."/>
        </authorList>
    </citation>
    <scope>NUCLEOTIDE SEQUENCE [LARGE SCALE GENOMIC DNA]</scope>
    <source>
        <strain evidence="3">CGMCC 1.19029</strain>
    </source>
</reference>
<evidence type="ECO:0000313" key="3">
    <source>
        <dbReference type="Proteomes" id="UP001595756"/>
    </source>
</evidence>
<dbReference type="EMBL" id="JBHSDY010000002">
    <property type="protein sequence ID" value="MFC4297326.1"/>
    <property type="molecule type" value="Genomic_DNA"/>
</dbReference>
<protein>
    <submittedName>
        <fullName evidence="2">Uncharacterized protein</fullName>
    </submittedName>
</protein>
<name>A0ABV8RY55_9BURK</name>
<keyword evidence="3" id="KW-1185">Reference proteome</keyword>
<feature type="compositionally biased region" description="Basic and acidic residues" evidence="1">
    <location>
        <begin position="95"/>
        <end position="108"/>
    </location>
</feature>
<sequence>MIPGVSSDHHTIWITSFFPQAWGQTGILARGQQCRQHGEFIFERIAGVSESRIRPIGNHIAGAVSSRQASFAGLIRRSHGENGPQGFAMRGKAQAADHTKKNPEKSGFEHTFRELHATLRSALK</sequence>
<proteinExistence type="predicted"/>
<feature type="region of interest" description="Disordered" evidence="1">
    <location>
        <begin position="80"/>
        <end position="108"/>
    </location>
</feature>
<evidence type="ECO:0000256" key="1">
    <source>
        <dbReference type="SAM" id="MobiDB-lite"/>
    </source>
</evidence>
<comment type="caution">
    <text evidence="2">The sequence shown here is derived from an EMBL/GenBank/DDBJ whole genome shotgun (WGS) entry which is preliminary data.</text>
</comment>